<evidence type="ECO:0000259" key="6">
    <source>
        <dbReference type="PROSITE" id="PS50262"/>
    </source>
</evidence>
<protein>
    <recommendedName>
        <fullName evidence="6">G-protein coupled receptors family 1 profile domain-containing protein</fullName>
    </recommendedName>
</protein>
<dbReference type="Proteomes" id="UP000070444">
    <property type="component" value="Unassembled WGS sequence"/>
</dbReference>
<keyword evidence="8" id="KW-1185">Reference proteome</keyword>
<feature type="transmembrane region" description="Helical" evidence="5">
    <location>
        <begin position="234"/>
        <end position="257"/>
    </location>
</feature>
<dbReference type="CDD" id="cd00637">
    <property type="entry name" value="7tm_classA_rhodopsin-like"/>
    <property type="match status" value="1"/>
</dbReference>
<sequence length="303" mass="34028">MAASISKYEEIYENSYPYNVITSGIAIFAAGVAIIANISLLISVVKYKTEKWKIDMKLCFILLCVDLVMASNILVNASVNIARFPYYIGNETLCKLNGILITITVSTEVNLMGVISLERFLLVLFNIKYGLKFYLPIIALFCILNIANEIQVAINNAYEIYPIALYCMYNQNKTSGLVGSVLIIISGGLSYSLIVVCYLSICLYRRSQSQKAQIELGLDPAKVRKEVNATIYRSLSIIFFSILTTGVYVTIIIISWFNPSVVTPVTDMIQSILVECQMIINTFVLLNMRPELWKQLKNLYGFS</sequence>
<dbReference type="SUPFAM" id="SSF81321">
    <property type="entry name" value="Family A G protein-coupled receptor-like"/>
    <property type="match status" value="1"/>
</dbReference>
<evidence type="ECO:0000256" key="3">
    <source>
        <dbReference type="ARBA" id="ARBA00022989"/>
    </source>
</evidence>
<keyword evidence="4 5" id="KW-0472">Membrane</keyword>
<evidence type="ECO:0000313" key="8">
    <source>
        <dbReference type="Proteomes" id="UP000070444"/>
    </source>
</evidence>
<proteinExistence type="predicted"/>
<gene>
    <name evidence="7" type="ORF">CONCODRAFT_14226</name>
</gene>
<accession>A0A137NPE5</accession>
<evidence type="ECO:0000256" key="1">
    <source>
        <dbReference type="ARBA" id="ARBA00004370"/>
    </source>
</evidence>
<dbReference type="PROSITE" id="PS00237">
    <property type="entry name" value="G_PROTEIN_RECEP_F1_1"/>
    <property type="match status" value="1"/>
</dbReference>
<evidence type="ECO:0000256" key="5">
    <source>
        <dbReference type="SAM" id="Phobius"/>
    </source>
</evidence>
<reference evidence="7 8" key="1">
    <citation type="journal article" date="2015" name="Genome Biol. Evol.">
        <title>Phylogenomic analyses indicate that early fungi evolved digesting cell walls of algal ancestors of land plants.</title>
        <authorList>
            <person name="Chang Y."/>
            <person name="Wang S."/>
            <person name="Sekimoto S."/>
            <person name="Aerts A.L."/>
            <person name="Choi C."/>
            <person name="Clum A."/>
            <person name="LaButti K.M."/>
            <person name="Lindquist E.A."/>
            <person name="Yee Ngan C."/>
            <person name="Ohm R.A."/>
            <person name="Salamov A.A."/>
            <person name="Grigoriev I.V."/>
            <person name="Spatafora J.W."/>
            <person name="Berbee M.L."/>
        </authorList>
    </citation>
    <scope>NUCLEOTIDE SEQUENCE [LARGE SCALE GENOMIC DNA]</scope>
    <source>
        <strain evidence="7 8">NRRL 28638</strain>
    </source>
</reference>
<dbReference type="GO" id="GO:0004930">
    <property type="term" value="F:G protein-coupled receptor activity"/>
    <property type="evidence" value="ECO:0007669"/>
    <property type="project" value="InterPro"/>
</dbReference>
<feature type="transmembrane region" description="Helical" evidence="5">
    <location>
        <begin position="133"/>
        <end position="154"/>
    </location>
</feature>
<name>A0A137NPE5_CONC2</name>
<dbReference type="AlphaFoldDB" id="A0A137NPE5"/>
<dbReference type="Gene3D" id="1.20.1070.10">
    <property type="entry name" value="Rhodopsin 7-helix transmembrane proteins"/>
    <property type="match status" value="1"/>
</dbReference>
<keyword evidence="3 5" id="KW-1133">Transmembrane helix</keyword>
<comment type="subcellular location">
    <subcellularLocation>
        <location evidence="1">Membrane</location>
    </subcellularLocation>
</comment>
<dbReference type="EMBL" id="KQ965369">
    <property type="protein sequence ID" value="KXN64606.1"/>
    <property type="molecule type" value="Genomic_DNA"/>
</dbReference>
<feature type="transmembrane region" description="Helical" evidence="5">
    <location>
        <begin position="174"/>
        <end position="201"/>
    </location>
</feature>
<keyword evidence="2 5" id="KW-0812">Transmembrane</keyword>
<organism evidence="7 8">
    <name type="scientific">Conidiobolus coronatus (strain ATCC 28846 / CBS 209.66 / NRRL 28638)</name>
    <name type="common">Delacroixia coronata</name>
    <dbReference type="NCBI Taxonomy" id="796925"/>
    <lineage>
        <taxon>Eukaryota</taxon>
        <taxon>Fungi</taxon>
        <taxon>Fungi incertae sedis</taxon>
        <taxon>Zoopagomycota</taxon>
        <taxon>Entomophthoromycotina</taxon>
        <taxon>Entomophthoromycetes</taxon>
        <taxon>Entomophthorales</taxon>
        <taxon>Ancylistaceae</taxon>
        <taxon>Conidiobolus</taxon>
    </lineage>
</organism>
<dbReference type="InterPro" id="IPR017452">
    <property type="entry name" value="GPCR_Rhodpsn_7TM"/>
</dbReference>
<feature type="transmembrane region" description="Helical" evidence="5">
    <location>
        <begin position="99"/>
        <end position="121"/>
    </location>
</feature>
<feature type="domain" description="G-protein coupled receptors family 1 profile" evidence="6">
    <location>
        <begin position="36"/>
        <end position="285"/>
    </location>
</feature>
<feature type="transmembrane region" description="Helical" evidence="5">
    <location>
        <begin position="57"/>
        <end position="79"/>
    </location>
</feature>
<evidence type="ECO:0000256" key="2">
    <source>
        <dbReference type="ARBA" id="ARBA00022692"/>
    </source>
</evidence>
<dbReference type="InterPro" id="IPR000276">
    <property type="entry name" value="GPCR_Rhodpsn"/>
</dbReference>
<dbReference type="OrthoDB" id="6147321at2759"/>
<dbReference type="GO" id="GO:0016020">
    <property type="term" value="C:membrane"/>
    <property type="evidence" value="ECO:0007669"/>
    <property type="project" value="UniProtKB-SubCell"/>
</dbReference>
<feature type="transmembrane region" description="Helical" evidence="5">
    <location>
        <begin position="20"/>
        <end position="45"/>
    </location>
</feature>
<evidence type="ECO:0000313" key="7">
    <source>
        <dbReference type="EMBL" id="KXN64606.1"/>
    </source>
</evidence>
<dbReference type="PROSITE" id="PS50262">
    <property type="entry name" value="G_PROTEIN_RECEP_F1_2"/>
    <property type="match status" value="1"/>
</dbReference>
<evidence type="ECO:0000256" key="4">
    <source>
        <dbReference type="ARBA" id="ARBA00023136"/>
    </source>
</evidence>